<dbReference type="Proteomes" id="UP000053647">
    <property type="component" value="Unassembled WGS sequence"/>
</dbReference>
<reference evidence="3" key="2">
    <citation type="submission" date="2015-01" db="EMBL/GenBank/DDBJ databases">
        <title>Evolutionary Origins and Diversification of the Mycorrhizal Mutualists.</title>
        <authorList>
            <consortium name="DOE Joint Genome Institute"/>
            <consortium name="Mycorrhizal Genomics Consortium"/>
            <person name="Kohler A."/>
            <person name="Kuo A."/>
            <person name="Nagy L.G."/>
            <person name="Floudas D."/>
            <person name="Copeland A."/>
            <person name="Barry K.W."/>
            <person name="Cichocki N."/>
            <person name="Veneault-Fourrey C."/>
            <person name="LaButti K."/>
            <person name="Lindquist E.A."/>
            <person name="Lipzen A."/>
            <person name="Lundell T."/>
            <person name="Morin E."/>
            <person name="Murat C."/>
            <person name="Riley R."/>
            <person name="Ohm R."/>
            <person name="Sun H."/>
            <person name="Tunlid A."/>
            <person name="Henrissat B."/>
            <person name="Grigoriev I.V."/>
            <person name="Hibbett D.S."/>
            <person name="Martin F."/>
        </authorList>
    </citation>
    <scope>NUCLEOTIDE SEQUENCE [LARGE SCALE GENOMIC DNA]</scope>
    <source>
        <strain evidence="3">ATCC 200175</strain>
    </source>
</reference>
<protein>
    <submittedName>
        <fullName evidence="2">Uncharacterized protein</fullName>
    </submittedName>
</protein>
<organism evidence="2 3">
    <name type="scientific">Paxillus involutus ATCC 200175</name>
    <dbReference type="NCBI Taxonomy" id="664439"/>
    <lineage>
        <taxon>Eukaryota</taxon>
        <taxon>Fungi</taxon>
        <taxon>Dikarya</taxon>
        <taxon>Basidiomycota</taxon>
        <taxon>Agaricomycotina</taxon>
        <taxon>Agaricomycetes</taxon>
        <taxon>Agaricomycetidae</taxon>
        <taxon>Boletales</taxon>
        <taxon>Paxilineae</taxon>
        <taxon>Paxillaceae</taxon>
        <taxon>Paxillus</taxon>
    </lineage>
</organism>
<evidence type="ECO:0000313" key="3">
    <source>
        <dbReference type="Proteomes" id="UP000053647"/>
    </source>
</evidence>
<evidence type="ECO:0000313" key="2">
    <source>
        <dbReference type="EMBL" id="KIJ06695.1"/>
    </source>
</evidence>
<proteinExistence type="predicted"/>
<keyword evidence="3" id="KW-1185">Reference proteome</keyword>
<dbReference type="HOGENOM" id="CLU_2776659_0_0_1"/>
<gene>
    <name evidence="2" type="ORF">PAXINDRAFT_20108</name>
</gene>
<dbReference type="AlphaFoldDB" id="A0A0C9SVN6"/>
<accession>A0A0C9SVN6</accession>
<feature type="region of interest" description="Disordered" evidence="1">
    <location>
        <begin position="1"/>
        <end position="48"/>
    </location>
</feature>
<evidence type="ECO:0000256" key="1">
    <source>
        <dbReference type="SAM" id="MobiDB-lite"/>
    </source>
</evidence>
<reference evidence="2 3" key="1">
    <citation type="submission" date="2014-06" db="EMBL/GenBank/DDBJ databases">
        <authorList>
            <consortium name="DOE Joint Genome Institute"/>
            <person name="Kuo A."/>
            <person name="Kohler A."/>
            <person name="Nagy L.G."/>
            <person name="Floudas D."/>
            <person name="Copeland A."/>
            <person name="Barry K.W."/>
            <person name="Cichocki N."/>
            <person name="Veneault-Fourrey C."/>
            <person name="LaButti K."/>
            <person name="Lindquist E.A."/>
            <person name="Lipzen A."/>
            <person name="Lundell T."/>
            <person name="Morin E."/>
            <person name="Murat C."/>
            <person name="Sun H."/>
            <person name="Tunlid A."/>
            <person name="Henrissat B."/>
            <person name="Grigoriev I.V."/>
            <person name="Hibbett D.S."/>
            <person name="Martin F."/>
            <person name="Nordberg H.P."/>
            <person name="Cantor M.N."/>
            <person name="Hua S.X."/>
        </authorList>
    </citation>
    <scope>NUCLEOTIDE SEQUENCE [LARGE SCALE GENOMIC DNA]</scope>
    <source>
        <strain evidence="2 3">ATCC 200175</strain>
    </source>
</reference>
<dbReference type="EMBL" id="KN820203">
    <property type="protein sequence ID" value="KIJ06695.1"/>
    <property type="molecule type" value="Genomic_DNA"/>
</dbReference>
<name>A0A0C9SVN6_PAXIN</name>
<sequence>MTPDGQATSLDGGWRCRRNTHSIARRDSKRVGNKPGRVAGNVDEGKETTEAVDNCLRRSVSFSSAEAVF</sequence>